<reference evidence="2" key="1">
    <citation type="journal article" date="2017" name="Genome Biol. Evol.">
        <title>The complete genome sequence of the phytopathogenic fungus Sclerotinia sclerotiorum reveals insights into the genome architecture of broad host range pathogens.</title>
        <authorList>
            <person name="Derbyshire M."/>
            <person name="Denton-Giles M."/>
            <person name="Hegedus D."/>
            <person name="Seifbarghy S."/>
            <person name="Rollins J."/>
            <person name="van Kan J."/>
            <person name="Seidl M.F."/>
            <person name="Faino L."/>
            <person name="Mbengue M."/>
            <person name="Navaud O."/>
            <person name="Raffaele S."/>
            <person name="Hammond-Kosack K."/>
            <person name="Heard S."/>
            <person name="Oliver R."/>
        </authorList>
    </citation>
    <scope>NUCLEOTIDE SEQUENCE [LARGE SCALE GENOMIC DNA]</scope>
    <source>
        <strain evidence="2">ATCC 18683 / 1980 / Ss-1</strain>
    </source>
</reference>
<dbReference type="EMBL" id="CP017816">
    <property type="protein sequence ID" value="APA08304.1"/>
    <property type="molecule type" value="Genomic_DNA"/>
</dbReference>
<evidence type="ECO:0000313" key="2">
    <source>
        <dbReference type="Proteomes" id="UP000177798"/>
    </source>
</evidence>
<dbReference type="OrthoDB" id="3512800at2759"/>
<dbReference type="Proteomes" id="UP000177798">
    <property type="component" value="Chromosome 3"/>
</dbReference>
<accession>A0A1D9Q028</accession>
<evidence type="ECO:0000313" key="1">
    <source>
        <dbReference type="EMBL" id="APA08304.1"/>
    </source>
</evidence>
<name>A0A1D9Q028_SCLS1</name>
<organism evidence="1 2">
    <name type="scientific">Sclerotinia sclerotiorum (strain ATCC 18683 / 1980 / Ss-1)</name>
    <name type="common">White mold</name>
    <name type="synonym">Whetzelinia sclerotiorum</name>
    <dbReference type="NCBI Taxonomy" id="665079"/>
    <lineage>
        <taxon>Eukaryota</taxon>
        <taxon>Fungi</taxon>
        <taxon>Dikarya</taxon>
        <taxon>Ascomycota</taxon>
        <taxon>Pezizomycotina</taxon>
        <taxon>Leotiomycetes</taxon>
        <taxon>Helotiales</taxon>
        <taxon>Sclerotiniaceae</taxon>
        <taxon>Sclerotinia</taxon>
    </lineage>
</organism>
<gene>
    <name evidence="1" type="ORF">sscle_03g030740</name>
</gene>
<dbReference type="VEuPathDB" id="FungiDB:sscle_03g030740"/>
<proteinExistence type="predicted"/>
<dbReference type="RefSeq" id="XP_001585710.1">
    <property type="nucleotide sequence ID" value="XM_001585660.1"/>
</dbReference>
<sequence>MDIIKRCPSVNLSWTGLQSYCWRQIAEFLQALQLPGKPTLMQEKTAFENSRSMVIDLANFTTNLPGPGIGLRKIARENLGQILDELYIRGLPKDSNGALAFECLSYLVRDGGLSGYKLGHRFTSTLGGRYLEPVYVSELGEDLKIYLGQAFKAQAEHVDGENLGKHIVKVLSKTFTGYEGDKVYFHSALGAPFRSEGARRINLDDEDLEEIYGNDLVNGGGVIMEESWGFDDGPDARICDNCSGMFGYHSGERKSLERNGEHGAEVGFFREIGLQFVYEGGVRVAYTTLD</sequence>
<protein>
    <submittedName>
        <fullName evidence="1">Uncharacterized protein</fullName>
    </submittedName>
</protein>
<dbReference type="AlphaFoldDB" id="A0A1D9Q028"/>
<dbReference type="KEGG" id="ssl:SS1G_13226"/>